<dbReference type="SUPFAM" id="SSF159501">
    <property type="entry name" value="EreA/ChaN-like"/>
    <property type="match status" value="1"/>
</dbReference>
<protein>
    <recommendedName>
        <fullName evidence="1">Haem-binding uptake Tiki superfamily ChaN domain-containing protein</fullName>
    </recommendedName>
</protein>
<gene>
    <name evidence="2" type="ORF">A2834_04510</name>
</gene>
<dbReference type="InterPro" id="IPR007314">
    <property type="entry name" value="Cofac_haem-bd_dom"/>
</dbReference>
<evidence type="ECO:0000259" key="1">
    <source>
        <dbReference type="Pfam" id="PF04187"/>
    </source>
</evidence>
<organism evidence="2 3">
    <name type="scientific">Candidatus Giovannonibacteria bacterium RIFCSPHIGHO2_01_FULL_45_23</name>
    <dbReference type="NCBI Taxonomy" id="1798325"/>
    <lineage>
        <taxon>Bacteria</taxon>
        <taxon>Candidatus Giovannoniibacteriota</taxon>
    </lineage>
</organism>
<dbReference type="STRING" id="1798325.A2834_04510"/>
<dbReference type="EMBL" id="MFHD01000001">
    <property type="protein sequence ID" value="OGF63547.1"/>
    <property type="molecule type" value="Genomic_DNA"/>
</dbReference>
<dbReference type="Proteomes" id="UP000179251">
    <property type="component" value="Unassembled WGS sequence"/>
</dbReference>
<reference evidence="2 3" key="1">
    <citation type="journal article" date="2016" name="Nat. Commun.">
        <title>Thousands of microbial genomes shed light on interconnected biogeochemical processes in an aquifer system.</title>
        <authorList>
            <person name="Anantharaman K."/>
            <person name="Brown C.T."/>
            <person name="Hug L.A."/>
            <person name="Sharon I."/>
            <person name="Castelle C.J."/>
            <person name="Probst A.J."/>
            <person name="Thomas B.C."/>
            <person name="Singh A."/>
            <person name="Wilkins M.J."/>
            <person name="Karaoz U."/>
            <person name="Brodie E.L."/>
            <person name="Williams K.H."/>
            <person name="Hubbard S.S."/>
            <person name="Banfield J.F."/>
        </authorList>
    </citation>
    <scope>NUCLEOTIDE SEQUENCE [LARGE SCALE GENOMIC DNA]</scope>
</reference>
<dbReference type="AlphaFoldDB" id="A0A1F5VJA9"/>
<name>A0A1F5VJA9_9BACT</name>
<evidence type="ECO:0000313" key="2">
    <source>
        <dbReference type="EMBL" id="OGF63547.1"/>
    </source>
</evidence>
<sequence>MKWRVWDVTRRRFIDIDALFAEIVHARFLLLGEIHTNADHHKLQALLLARLIKMKRCPTVCFEMLDTTAQTKIDKYLAQKTRSAAGFGKAVGWDLQWNPEYSMYRPIFDVAIPHRLKIVAANSPKSEVKRVVQEGIGILPQAIVSNLPGLTKPFPRRYREALAQVIWAAHFGNTPIGNTPNISREMKKLRNGMVEAQRLRDAAMAAALLKTDSNKVGVLIAGNGHVRVDGGVPYYLRDAADSAAIVSVGLLEEANNRLDNLLYDFACFVA</sequence>
<feature type="domain" description="Haem-binding uptake Tiki superfamily ChaN" evidence="1">
    <location>
        <begin position="20"/>
        <end position="236"/>
    </location>
</feature>
<dbReference type="Pfam" id="PF04187">
    <property type="entry name" value="Cofac_haem_bdg"/>
    <property type="match status" value="1"/>
</dbReference>
<comment type="caution">
    <text evidence="2">The sequence shown here is derived from an EMBL/GenBank/DDBJ whole genome shotgun (WGS) entry which is preliminary data.</text>
</comment>
<accession>A0A1F5VJA9</accession>
<proteinExistence type="predicted"/>
<dbReference type="Gene3D" id="3.40.50.11550">
    <property type="match status" value="2"/>
</dbReference>
<dbReference type="CDD" id="cd14727">
    <property type="entry name" value="ChanN-like"/>
    <property type="match status" value="1"/>
</dbReference>
<evidence type="ECO:0000313" key="3">
    <source>
        <dbReference type="Proteomes" id="UP000179251"/>
    </source>
</evidence>